<protein>
    <submittedName>
        <fullName evidence="5">Outer membrane receptor proteins, mostly Fe transport</fullName>
    </submittedName>
</protein>
<keyword evidence="6" id="KW-1185">Reference proteome</keyword>
<gene>
    <name evidence="5" type="ORF">SAMN05444484_11328</name>
</gene>
<dbReference type="InterPro" id="IPR036942">
    <property type="entry name" value="Beta-barrel_TonB_sf"/>
</dbReference>
<evidence type="ECO:0000256" key="2">
    <source>
        <dbReference type="ARBA" id="ARBA00023136"/>
    </source>
</evidence>
<name>A0A1M7MNM4_9FLAO</name>
<reference evidence="6" key="1">
    <citation type="submission" date="2016-11" db="EMBL/GenBank/DDBJ databases">
        <authorList>
            <person name="Varghese N."/>
            <person name="Submissions S."/>
        </authorList>
    </citation>
    <scope>NUCLEOTIDE SEQUENCE [LARGE SCALE GENOMIC DNA]</scope>
    <source>
        <strain evidence="6">DSM 24724</strain>
    </source>
</reference>
<keyword evidence="3" id="KW-0998">Cell outer membrane</keyword>
<evidence type="ECO:0000313" key="5">
    <source>
        <dbReference type="EMBL" id="SHM92093.1"/>
    </source>
</evidence>
<dbReference type="EMBL" id="FRBT01000013">
    <property type="protein sequence ID" value="SHM92093.1"/>
    <property type="molecule type" value="Genomic_DNA"/>
</dbReference>
<evidence type="ECO:0000256" key="3">
    <source>
        <dbReference type="ARBA" id="ARBA00023237"/>
    </source>
</evidence>
<dbReference type="Proteomes" id="UP000184028">
    <property type="component" value="Unassembled WGS sequence"/>
</dbReference>
<dbReference type="SUPFAM" id="SSF56935">
    <property type="entry name" value="Porins"/>
    <property type="match status" value="1"/>
</dbReference>
<evidence type="ECO:0000313" key="6">
    <source>
        <dbReference type="Proteomes" id="UP000184028"/>
    </source>
</evidence>
<dbReference type="RefSeq" id="WP_068845672.1">
    <property type="nucleotide sequence ID" value="NZ_FRBT01000013.1"/>
</dbReference>
<sequence length="704" mass="80867">MNLNLLVKLFLILFLFLLSLIGYAQNETPKDSLSHSLNEVVVAQNKKTFTNTNGNIKVDVANSVYSSIPNTVDLLAKLPTVQVSADKESISVVGRGNPLIYIDNQKVGINDLNALAVADIKTIEIIQNPSSKYEAEGRSVILITKKFSKKDSFRTEISEVASFKKNYNNYIGFNSSFKKNKLEWNANFNHNALNPWERHSIDYQIENANIASQYDVMANTKRKQYVFGGGLFYKINEDDYFSFNVNSRLRSETFPIYTATYNKNQDAENTVLTWSDNKSKKNFVNSFLNYSKNIKAINTQLFAGFQYSNLQRTLETLVKNKYNETEFDLAQNRNQKFNVDVFSGRIDLEKKFKNEIKLEYGGLYSTAKSKSDTDIFDFEENKSTALDYDFKEENLGAYTQFSGKIKKINFSAGLRVENTNVNGKYRTDSSALVGKNYTNVFPKMQLSMAIDSTKNISLNYSKSISRPDYSSLSNVAIYINPYFIYVSNINLGPTFIDEISSTFQYNNKSVKVSYYQNKNPVYNSFFFDKEQNIMTFKDINFDKESGVTLDLEMPFTYKFWTITNSLVFVSERIKDASAVFLSSKPYLYYYFNNEFKLPKGYTMVVVLRGVTKQNKGVFERNARGIVDMAVSKTFFKNWNFALNFNNVFKNIDEEEVFTINNVSSKARYLVDEHEISISVKYSFGKVKETAFKGKSIEENSDRVR</sequence>
<dbReference type="Pfam" id="PF14905">
    <property type="entry name" value="OMP_b-brl_3"/>
    <property type="match status" value="1"/>
</dbReference>
<keyword evidence="2" id="KW-0472">Membrane</keyword>
<dbReference type="STRING" id="946677.SAMN05444484_11328"/>
<dbReference type="Gene3D" id="2.40.170.20">
    <property type="entry name" value="TonB-dependent receptor, beta-barrel domain"/>
    <property type="match status" value="1"/>
</dbReference>
<accession>A0A1M7MNM4</accession>
<keyword evidence="5" id="KW-0675">Receptor</keyword>
<dbReference type="AlphaFoldDB" id="A0A1M7MNM4"/>
<comment type="subcellular location">
    <subcellularLocation>
        <location evidence="1">Cell outer membrane</location>
    </subcellularLocation>
</comment>
<dbReference type="GO" id="GO:0009279">
    <property type="term" value="C:cell outer membrane"/>
    <property type="evidence" value="ECO:0007669"/>
    <property type="project" value="UniProtKB-SubCell"/>
</dbReference>
<organism evidence="5 6">
    <name type="scientific">Flavobacterium chilense</name>
    <dbReference type="NCBI Taxonomy" id="946677"/>
    <lineage>
        <taxon>Bacteria</taxon>
        <taxon>Pseudomonadati</taxon>
        <taxon>Bacteroidota</taxon>
        <taxon>Flavobacteriia</taxon>
        <taxon>Flavobacteriales</taxon>
        <taxon>Flavobacteriaceae</taxon>
        <taxon>Flavobacterium</taxon>
    </lineage>
</organism>
<evidence type="ECO:0000256" key="1">
    <source>
        <dbReference type="ARBA" id="ARBA00004442"/>
    </source>
</evidence>
<feature type="domain" description="Outer membrane protein beta-barrel" evidence="4">
    <location>
        <begin position="294"/>
        <end position="681"/>
    </location>
</feature>
<proteinExistence type="predicted"/>
<dbReference type="OrthoDB" id="8764943at2"/>
<evidence type="ECO:0000259" key="4">
    <source>
        <dbReference type="Pfam" id="PF14905"/>
    </source>
</evidence>
<dbReference type="InterPro" id="IPR041700">
    <property type="entry name" value="OMP_b-brl_3"/>
</dbReference>